<reference evidence="10 11" key="1">
    <citation type="submission" date="2018-12" db="EMBL/GenBank/DDBJ databases">
        <title>Complete genome sequence of Flaviflexus sp. H23T48.</title>
        <authorList>
            <person name="Bae J.-W."/>
            <person name="Lee J.-Y."/>
        </authorList>
    </citation>
    <scope>NUCLEOTIDE SEQUENCE [LARGE SCALE GENOMIC DNA]</scope>
    <source>
        <strain evidence="10 11">H23T48</strain>
    </source>
</reference>
<accession>A0A3Q9G692</accession>
<feature type="domain" description="Major facilitator superfamily (MFS) profile" evidence="9">
    <location>
        <begin position="8"/>
        <end position="440"/>
    </location>
</feature>
<sequence>MSSPLRALAAPIYIPSLIYSIGNGALQPVIVLAALDIGFGEAGSSAVLGVAGVIGVFTAPLLGKFITRVSDRRSLIIASLLALAALAVSTTALFFPGTFFAKAAFLLGIAIIAISLNVWTLARQAYIADALPGIWRGRGLSTLGGMLRLGVLVGPLISTALIALWGLESVFVMNAVTVAISLALIVRYLVPLPKPAEASQGKDGSAPAADADQGEPSSAQSGTVEIARTEAKDSAGAGGTSHKRYLPTDAHPGGVPRPELKATVIAGIGITSLTILRANKNVIIPLWGTALGLDNELITLAFAASALIDTVLFYPAGKLADRKGRLWALMPSLTIMSAAIILMVSWGTVPGFFIGAALLGFGNGFGSGILMTLGADLSPSTNRATFLGYWQAIANSGSAAGPFVVSGLTAALGISAGLWATAGLGLFGAVWFRLLLPKTYARLGLNLRGMPIQSRDFNR</sequence>
<gene>
    <name evidence="10" type="ORF">EJ997_04125</name>
</gene>
<dbReference type="InterPro" id="IPR036259">
    <property type="entry name" value="MFS_trans_sf"/>
</dbReference>
<evidence type="ECO:0000256" key="1">
    <source>
        <dbReference type="ARBA" id="ARBA00004651"/>
    </source>
</evidence>
<dbReference type="RefSeq" id="WP_126703456.1">
    <property type="nucleotide sequence ID" value="NZ_CP034593.1"/>
</dbReference>
<dbReference type="GO" id="GO:0005886">
    <property type="term" value="C:plasma membrane"/>
    <property type="evidence" value="ECO:0007669"/>
    <property type="project" value="UniProtKB-SubCell"/>
</dbReference>
<feature type="transmembrane region" description="Helical" evidence="8">
    <location>
        <begin position="12"/>
        <end position="34"/>
    </location>
</feature>
<feature type="transmembrane region" description="Helical" evidence="8">
    <location>
        <begin position="352"/>
        <end position="374"/>
    </location>
</feature>
<proteinExistence type="predicted"/>
<comment type="subcellular location">
    <subcellularLocation>
        <location evidence="1">Cell membrane</location>
        <topology evidence="1">Multi-pass membrane protein</topology>
    </subcellularLocation>
</comment>
<dbReference type="Proteomes" id="UP000280344">
    <property type="component" value="Chromosome"/>
</dbReference>
<feature type="transmembrane region" description="Helical" evidence="8">
    <location>
        <begin position="103"/>
        <end position="122"/>
    </location>
</feature>
<keyword evidence="11" id="KW-1185">Reference proteome</keyword>
<feature type="transmembrane region" description="Helical" evidence="8">
    <location>
        <begin position="171"/>
        <end position="190"/>
    </location>
</feature>
<dbReference type="InterPro" id="IPR020846">
    <property type="entry name" value="MFS_dom"/>
</dbReference>
<evidence type="ECO:0000313" key="10">
    <source>
        <dbReference type="EMBL" id="AZQ76648.1"/>
    </source>
</evidence>
<dbReference type="Pfam" id="PF07690">
    <property type="entry name" value="MFS_1"/>
    <property type="match status" value="2"/>
</dbReference>
<keyword evidence="2" id="KW-0813">Transport</keyword>
<feature type="transmembrane region" description="Helical" evidence="8">
    <location>
        <begin position="411"/>
        <end position="436"/>
    </location>
</feature>
<dbReference type="AlphaFoldDB" id="A0A3Q9G692"/>
<dbReference type="OrthoDB" id="3285241at2"/>
<evidence type="ECO:0000256" key="7">
    <source>
        <dbReference type="SAM" id="MobiDB-lite"/>
    </source>
</evidence>
<organism evidence="10 11">
    <name type="scientific">Flaviflexus ciconiae</name>
    <dbReference type="NCBI Taxonomy" id="2496867"/>
    <lineage>
        <taxon>Bacteria</taxon>
        <taxon>Bacillati</taxon>
        <taxon>Actinomycetota</taxon>
        <taxon>Actinomycetes</taxon>
        <taxon>Actinomycetales</taxon>
        <taxon>Actinomycetaceae</taxon>
        <taxon>Flaviflexus</taxon>
    </lineage>
</organism>
<feature type="transmembrane region" description="Helical" evidence="8">
    <location>
        <begin position="143"/>
        <end position="165"/>
    </location>
</feature>
<dbReference type="InterPro" id="IPR011701">
    <property type="entry name" value="MFS"/>
</dbReference>
<dbReference type="PROSITE" id="PS50850">
    <property type="entry name" value="MFS"/>
    <property type="match status" value="1"/>
</dbReference>
<feature type="transmembrane region" description="Helical" evidence="8">
    <location>
        <begin position="386"/>
        <end position="405"/>
    </location>
</feature>
<evidence type="ECO:0000256" key="2">
    <source>
        <dbReference type="ARBA" id="ARBA00022448"/>
    </source>
</evidence>
<keyword evidence="5 8" id="KW-1133">Transmembrane helix</keyword>
<evidence type="ECO:0000256" key="8">
    <source>
        <dbReference type="SAM" id="Phobius"/>
    </source>
</evidence>
<keyword evidence="3" id="KW-1003">Cell membrane</keyword>
<keyword evidence="4 8" id="KW-0812">Transmembrane</keyword>
<protein>
    <submittedName>
        <fullName evidence="10">MFS transporter</fullName>
    </submittedName>
</protein>
<evidence type="ECO:0000313" key="11">
    <source>
        <dbReference type="Proteomes" id="UP000280344"/>
    </source>
</evidence>
<feature type="region of interest" description="Disordered" evidence="7">
    <location>
        <begin position="198"/>
        <end position="254"/>
    </location>
</feature>
<evidence type="ECO:0000256" key="3">
    <source>
        <dbReference type="ARBA" id="ARBA00022475"/>
    </source>
</evidence>
<name>A0A3Q9G692_9ACTO</name>
<feature type="transmembrane region" description="Helical" evidence="8">
    <location>
        <begin position="75"/>
        <end position="97"/>
    </location>
</feature>
<dbReference type="SUPFAM" id="SSF103473">
    <property type="entry name" value="MFS general substrate transporter"/>
    <property type="match status" value="2"/>
</dbReference>
<keyword evidence="6 8" id="KW-0472">Membrane</keyword>
<dbReference type="EMBL" id="CP034593">
    <property type="protein sequence ID" value="AZQ76648.1"/>
    <property type="molecule type" value="Genomic_DNA"/>
</dbReference>
<dbReference type="InterPro" id="IPR050171">
    <property type="entry name" value="MFS_Transporters"/>
</dbReference>
<dbReference type="Gene3D" id="1.20.1250.20">
    <property type="entry name" value="MFS general substrate transporter like domains"/>
    <property type="match status" value="2"/>
</dbReference>
<feature type="transmembrane region" description="Helical" evidence="8">
    <location>
        <begin position="46"/>
        <end position="63"/>
    </location>
</feature>
<dbReference type="GO" id="GO:0022857">
    <property type="term" value="F:transmembrane transporter activity"/>
    <property type="evidence" value="ECO:0007669"/>
    <property type="project" value="InterPro"/>
</dbReference>
<dbReference type="KEGG" id="flh:EJ997_04125"/>
<evidence type="ECO:0000256" key="5">
    <source>
        <dbReference type="ARBA" id="ARBA00022989"/>
    </source>
</evidence>
<evidence type="ECO:0000256" key="6">
    <source>
        <dbReference type="ARBA" id="ARBA00023136"/>
    </source>
</evidence>
<evidence type="ECO:0000256" key="4">
    <source>
        <dbReference type="ARBA" id="ARBA00022692"/>
    </source>
</evidence>
<dbReference type="PANTHER" id="PTHR23517">
    <property type="entry name" value="RESISTANCE PROTEIN MDTM, PUTATIVE-RELATED-RELATED"/>
    <property type="match status" value="1"/>
</dbReference>
<dbReference type="PANTHER" id="PTHR23517:SF3">
    <property type="entry name" value="INTEGRAL MEMBRANE TRANSPORT PROTEIN"/>
    <property type="match status" value="1"/>
</dbReference>
<feature type="transmembrane region" description="Helical" evidence="8">
    <location>
        <begin position="326"/>
        <end position="346"/>
    </location>
</feature>
<evidence type="ECO:0000259" key="9">
    <source>
        <dbReference type="PROSITE" id="PS50850"/>
    </source>
</evidence>